<feature type="signal peptide" evidence="8">
    <location>
        <begin position="1"/>
        <end position="22"/>
    </location>
</feature>
<dbReference type="InterPro" id="IPR027417">
    <property type="entry name" value="P-loop_NTPase"/>
</dbReference>
<dbReference type="PANTHER" id="PTHR47972">
    <property type="entry name" value="KINESIN-LIKE PROTEIN KLP-3"/>
    <property type="match status" value="1"/>
</dbReference>
<reference evidence="10" key="2">
    <citation type="submission" date="2025-08" db="UniProtKB">
        <authorList>
            <consortium name="Ensembl"/>
        </authorList>
    </citation>
    <scope>IDENTIFICATION</scope>
</reference>
<keyword evidence="8" id="KW-0732">Signal</keyword>
<sequence>MLPLTFLLPLLLLLLPLVCVEGKRGRGPPGPEGATSRVFYRVFCRVRPLLPEREIQTNMIHLHFPSKDRKSLVLSKTEESRVTYKDITYKFHFDWVFPPSSSQAEVFEEISLLVQSALDGYRVCTFTYGQMGSGKTYTLEGPKEMEPQMASMIPQASEELGGGGGAGRHHTNLRARKIV</sequence>
<feature type="chain" id="PRO_5032668203" description="Kinesin motor domain-containing protein" evidence="8">
    <location>
        <begin position="23"/>
        <end position="179"/>
    </location>
</feature>
<dbReference type="PANTHER" id="PTHR47972:SF45">
    <property type="entry name" value="PROTEIN CLARET SEGREGATIONAL"/>
    <property type="match status" value="1"/>
</dbReference>
<dbReference type="GO" id="GO:0003777">
    <property type="term" value="F:microtubule motor activity"/>
    <property type="evidence" value="ECO:0007669"/>
    <property type="project" value="InterPro"/>
</dbReference>
<evidence type="ECO:0000313" key="10">
    <source>
        <dbReference type="Ensembl" id="ENSACAP00000023728.1"/>
    </source>
</evidence>
<protein>
    <recommendedName>
        <fullName evidence="9">Kinesin motor domain-containing protein</fullName>
    </recommendedName>
</protein>
<dbReference type="Pfam" id="PF16796">
    <property type="entry name" value="Microtub_bd"/>
    <property type="match status" value="1"/>
</dbReference>
<evidence type="ECO:0000256" key="7">
    <source>
        <dbReference type="PROSITE-ProRule" id="PRU00283"/>
    </source>
</evidence>
<dbReference type="GO" id="GO:0007018">
    <property type="term" value="P:microtubule-based movement"/>
    <property type="evidence" value="ECO:0007669"/>
    <property type="project" value="InterPro"/>
</dbReference>
<keyword evidence="6" id="KW-0963">Cytoplasm</keyword>
<proteinExistence type="inferred from homology"/>
<dbReference type="InterPro" id="IPR001752">
    <property type="entry name" value="Kinesin_motor_dom"/>
</dbReference>
<comment type="subcellular location">
    <subcellularLocation>
        <location evidence="1">Cytoplasm</location>
        <location evidence="1">Cytoskeleton</location>
    </subcellularLocation>
</comment>
<evidence type="ECO:0000256" key="2">
    <source>
        <dbReference type="ARBA" id="ARBA00022701"/>
    </source>
</evidence>
<keyword evidence="11" id="KW-1185">Reference proteome</keyword>
<dbReference type="Gene3D" id="3.40.850.10">
    <property type="entry name" value="Kinesin motor domain"/>
    <property type="match status" value="1"/>
</dbReference>
<keyword evidence="2" id="KW-0493">Microtubule</keyword>
<feature type="binding site" evidence="7">
    <location>
        <begin position="129"/>
        <end position="136"/>
    </location>
    <ligand>
        <name>ATP</name>
        <dbReference type="ChEBI" id="CHEBI:30616"/>
    </ligand>
</feature>
<dbReference type="GeneTree" id="ENSGT00940000154022"/>
<dbReference type="GO" id="GO:0005874">
    <property type="term" value="C:microtubule"/>
    <property type="evidence" value="ECO:0007669"/>
    <property type="project" value="UniProtKB-KW"/>
</dbReference>
<keyword evidence="5 7" id="KW-0505">Motor protein</keyword>
<dbReference type="SUPFAM" id="SSF52540">
    <property type="entry name" value="P-loop containing nucleoside triphosphate hydrolases"/>
    <property type="match status" value="1"/>
</dbReference>
<evidence type="ECO:0000256" key="4">
    <source>
        <dbReference type="ARBA" id="ARBA00022840"/>
    </source>
</evidence>
<evidence type="ECO:0000256" key="1">
    <source>
        <dbReference type="ARBA" id="ARBA00004245"/>
    </source>
</evidence>
<dbReference type="InParanoid" id="A0A803SL88"/>
<dbReference type="SMART" id="SM00129">
    <property type="entry name" value="KISc"/>
    <property type="match status" value="1"/>
</dbReference>
<name>A0A803SL88_ANOCA</name>
<evidence type="ECO:0000256" key="3">
    <source>
        <dbReference type="ARBA" id="ARBA00022741"/>
    </source>
</evidence>
<dbReference type="InterPro" id="IPR027640">
    <property type="entry name" value="Kinesin-like_fam"/>
</dbReference>
<evidence type="ECO:0000256" key="6">
    <source>
        <dbReference type="ARBA" id="ARBA00023212"/>
    </source>
</evidence>
<reference evidence="10" key="1">
    <citation type="submission" date="2009-12" db="EMBL/GenBank/DDBJ databases">
        <title>The Genome Sequence of Anolis carolinensis (Green Anole Lizard).</title>
        <authorList>
            <consortium name="The Genome Sequencing Platform"/>
            <person name="Di Palma F."/>
            <person name="Alfoldi J."/>
            <person name="Heiman D."/>
            <person name="Young S."/>
            <person name="Grabherr M."/>
            <person name="Johnson J."/>
            <person name="Lander E.S."/>
            <person name="Lindblad-Toh K."/>
        </authorList>
    </citation>
    <scope>NUCLEOTIDE SEQUENCE [LARGE SCALE GENOMIC DNA]</scope>
    <source>
        <strain evidence="10">JBL SC #1</strain>
    </source>
</reference>
<dbReference type="InterPro" id="IPR036961">
    <property type="entry name" value="Kinesin_motor_dom_sf"/>
</dbReference>
<accession>A0A803SL88</accession>
<evidence type="ECO:0000259" key="9">
    <source>
        <dbReference type="PROSITE" id="PS50067"/>
    </source>
</evidence>
<dbReference type="GO" id="GO:0005524">
    <property type="term" value="F:ATP binding"/>
    <property type="evidence" value="ECO:0007669"/>
    <property type="project" value="UniProtKB-UniRule"/>
</dbReference>
<comment type="similarity">
    <text evidence="7">Belongs to the TRAFAC class myosin-kinesin ATPase superfamily. Kinesin family.</text>
</comment>
<feature type="domain" description="Kinesin motor" evidence="9">
    <location>
        <begin position="39"/>
        <end position="179"/>
    </location>
</feature>
<dbReference type="GO" id="GO:0008017">
    <property type="term" value="F:microtubule binding"/>
    <property type="evidence" value="ECO:0007669"/>
    <property type="project" value="InterPro"/>
</dbReference>
<dbReference type="InterPro" id="IPR031852">
    <property type="entry name" value="Vik1/Cik1_MT-bd"/>
</dbReference>
<evidence type="ECO:0000313" key="11">
    <source>
        <dbReference type="Proteomes" id="UP000001646"/>
    </source>
</evidence>
<keyword evidence="6" id="KW-0206">Cytoskeleton</keyword>
<dbReference type="Ensembl" id="ENSACAT00000047777.1">
    <property type="protein sequence ID" value="ENSACAP00000023728.1"/>
    <property type="gene ID" value="ENSACAG00000039831.1"/>
</dbReference>
<keyword evidence="3 7" id="KW-0547">Nucleotide-binding</keyword>
<keyword evidence="4 7" id="KW-0067">ATP-binding</keyword>
<dbReference type="Proteomes" id="UP000001646">
    <property type="component" value="Unplaced"/>
</dbReference>
<reference evidence="10" key="3">
    <citation type="submission" date="2025-09" db="UniProtKB">
        <authorList>
            <consortium name="Ensembl"/>
        </authorList>
    </citation>
    <scope>IDENTIFICATION</scope>
</reference>
<dbReference type="AlphaFoldDB" id="A0A803SL88"/>
<dbReference type="PROSITE" id="PS50067">
    <property type="entry name" value="KINESIN_MOTOR_2"/>
    <property type="match status" value="1"/>
</dbReference>
<organism evidence="10 11">
    <name type="scientific">Anolis carolinensis</name>
    <name type="common">Green anole</name>
    <name type="synonym">American chameleon</name>
    <dbReference type="NCBI Taxonomy" id="28377"/>
    <lineage>
        <taxon>Eukaryota</taxon>
        <taxon>Metazoa</taxon>
        <taxon>Chordata</taxon>
        <taxon>Craniata</taxon>
        <taxon>Vertebrata</taxon>
        <taxon>Euteleostomi</taxon>
        <taxon>Lepidosauria</taxon>
        <taxon>Squamata</taxon>
        <taxon>Bifurcata</taxon>
        <taxon>Unidentata</taxon>
        <taxon>Episquamata</taxon>
        <taxon>Toxicofera</taxon>
        <taxon>Iguania</taxon>
        <taxon>Dactyloidae</taxon>
        <taxon>Anolis</taxon>
    </lineage>
</organism>
<evidence type="ECO:0000256" key="5">
    <source>
        <dbReference type="ARBA" id="ARBA00023175"/>
    </source>
</evidence>
<evidence type="ECO:0000256" key="8">
    <source>
        <dbReference type="SAM" id="SignalP"/>
    </source>
</evidence>